<dbReference type="EMBL" id="CADCVM010000166">
    <property type="protein sequence ID" value="CAA9484371.1"/>
    <property type="molecule type" value="Genomic_DNA"/>
</dbReference>
<sequence>GVHGARLAVGDPARRGRKGGPDLGRRRSGRAGGRRGGQPRHGQEGRLRGPLSTRRARDSGGPAGRVPAGGGAQGPAARPGPPGLCRAERGAPVRAHRELGPHTRDPAHRPARRGPHRPWLRGDGDLYLGDAPRREARRRGGRRGRPRPAAGRGEDPRRRRRARHQRRGLRGRRGPCNGFRPARGHRAHADHAGGGRHRDRQGGHERGATHGPLRRRVLRQHLPHVRPRGEPGALQEDAPPAGTGRPARRQGVRAGLERGRGALRREHAGPDAPRRHLHGRRVRAVAPRRRLWRRRVRAPGGAELAPDLRPENRM</sequence>
<feature type="non-terminal residue" evidence="2">
    <location>
        <position position="314"/>
    </location>
</feature>
<feature type="compositionally biased region" description="Basic residues" evidence="1">
    <location>
        <begin position="109"/>
        <end position="119"/>
    </location>
</feature>
<gene>
    <name evidence="2" type="ORF">AVDCRST_MAG05-1491</name>
</gene>
<accession>A0A6J4S723</accession>
<feature type="region of interest" description="Disordered" evidence="1">
    <location>
        <begin position="1"/>
        <end position="282"/>
    </location>
</feature>
<feature type="non-terminal residue" evidence="2">
    <location>
        <position position="1"/>
    </location>
</feature>
<feature type="compositionally biased region" description="Basic and acidic residues" evidence="1">
    <location>
        <begin position="86"/>
        <end position="108"/>
    </location>
</feature>
<feature type="compositionally biased region" description="Basic residues" evidence="1">
    <location>
        <begin position="158"/>
        <end position="173"/>
    </location>
</feature>
<name>A0A6J4S723_9ACTN</name>
<evidence type="ECO:0000256" key="1">
    <source>
        <dbReference type="SAM" id="MobiDB-lite"/>
    </source>
</evidence>
<protein>
    <submittedName>
        <fullName evidence="2">Uncharacterized protein</fullName>
    </submittedName>
</protein>
<evidence type="ECO:0000313" key="2">
    <source>
        <dbReference type="EMBL" id="CAA9484371.1"/>
    </source>
</evidence>
<feature type="compositionally biased region" description="Basic residues" evidence="1">
    <location>
        <begin position="212"/>
        <end position="226"/>
    </location>
</feature>
<dbReference type="AlphaFoldDB" id="A0A6J4S723"/>
<feature type="compositionally biased region" description="Gly residues" evidence="1">
    <location>
        <begin position="61"/>
        <end position="73"/>
    </location>
</feature>
<proteinExistence type="predicted"/>
<feature type="compositionally biased region" description="Basic and acidic residues" evidence="1">
    <location>
        <begin position="255"/>
        <end position="274"/>
    </location>
</feature>
<feature type="compositionally biased region" description="Basic residues" evidence="1">
    <location>
        <begin position="135"/>
        <end position="146"/>
    </location>
</feature>
<reference evidence="2" key="1">
    <citation type="submission" date="2020-02" db="EMBL/GenBank/DDBJ databases">
        <authorList>
            <person name="Meier V. D."/>
        </authorList>
    </citation>
    <scope>NUCLEOTIDE SEQUENCE</scope>
    <source>
        <strain evidence="2">AVDCRST_MAG05</strain>
    </source>
</reference>
<organism evidence="2">
    <name type="scientific">uncultured Rubrobacteraceae bacterium</name>
    <dbReference type="NCBI Taxonomy" id="349277"/>
    <lineage>
        <taxon>Bacteria</taxon>
        <taxon>Bacillati</taxon>
        <taxon>Actinomycetota</taxon>
        <taxon>Rubrobacteria</taxon>
        <taxon>Rubrobacterales</taxon>
        <taxon>Rubrobacteraceae</taxon>
        <taxon>environmental samples</taxon>
    </lineage>
</organism>